<name>A0A2P2PPW5_RHIMU</name>
<accession>A0A2P2PPW5</accession>
<protein>
    <submittedName>
        <fullName evidence="1">Uncharacterized protein</fullName>
    </submittedName>
</protein>
<dbReference type="AlphaFoldDB" id="A0A2P2PPW5"/>
<evidence type="ECO:0000313" key="1">
    <source>
        <dbReference type="EMBL" id="MBX56731.1"/>
    </source>
</evidence>
<organism evidence="1">
    <name type="scientific">Rhizophora mucronata</name>
    <name type="common">Asiatic mangrove</name>
    <dbReference type="NCBI Taxonomy" id="61149"/>
    <lineage>
        <taxon>Eukaryota</taxon>
        <taxon>Viridiplantae</taxon>
        <taxon>Streptophyta</taxon>
        <taxon>Embryophyta</taxon>
        <taxon>Tracheophyta</taxon>
        <taxon>Spermatophyta</taxon>
        <taxon>Magnoliopsida</taxon>
        <taxon>eudicotyledons</taxon>
        <taxon>Gunneridae</taxon>
        <taxon>Pentapetalae</taxon>
        <taxon>rosids</taxon>
        <taxon>fabids</taxon>
        <taxon>Malpighiales</taxon>
        <taxon>Rhizophoraceae</taxon>
        <taxon>Rhizophora</taxon>
    </lineage>
</organism>
<reference evidence="1" key="1">
    <citation type="submission" date="2018-02" db="EMBL/GenBank/DDBJ databases">
        <title>Rhizophora mucronata_Transcriptome.</title>
        <authorList>
            <person name="Meera S.P."/>
            <person name="Sreeshan A."/>
            <person name="Augustine A."/>
        </authorList>
    </citation>
    <scope>NUCLEOTIDE SEQUENCE</scope>
    <source>
        <tissue evidence="1">Leaf</tissue>
    </source>
</reference>
<proteinExistence type="predicted"/>
<dbReference type="EMBL" id="GGEC01076247">
    <property type="protein sequence ID" value="MBX56731.1"/>
    <property type="molecule type" value="Transcribed_RNA"/>
</dbReference>
<sequence>MLNRSEISALLNLNPPSFFFSFFCHSGACSFRVYCLVLEEKKPKTTERRMSIDK</sequence>